<dbReference type="Proteomes" id="UP001159363">
    <property type="component" value="Chromosome 5"/>
</dbReference>
<keyword evidence="2" id="KW-1185">Reference proteome</keyword>
<protein>
    <submittedName>
        <fullName evidence="1">Uncharacterized protein</fullName>
    </submittedName>
</protein>
<evidence type="ECO:0000313" key="2">
    <source>
        <dbReference type="Proteomes" id="UP001159363"/>
    </source>
</evidence>
<sequence>MTKGGGGVAGECGGSRAAAKVFSEWLGLSLQLAVATASSAEDPRLPRQVILRTTGSLPDSPEVLPLLADVAPLYRCPRSFLELMRLLASQLSEPCSIPGGVAPGFLHVGIVPDDAAVSVRFDSQNVEIPRINYNFTLRSDRTQVGFLISQPGDNYGLHDYRLPCRATGRSRRRSSVCCFRCAYFREAPCEHRVRPRDANLGRSMLLQTRLPIVYQGFFTLFESNVFENTSYVGRGGWAVSLLASHQFEPGSSPGRVTPKFSHVGIVLDDAAGWRVFSGSPVSSVISFRRCSILTSITLTSSQDITVKSPKSLNLIYTTVKIAWLTMMEKIVKMPARLSVPGKGNVSQQKRKAPEVSVKFGDELAFSAGCNCFSDKRWVSRGWYGLQSVSRRGAVQLLLPRVHSIVLGVVVLLEMRDTLET</sequence>
<gene>
    <name evidence="1" type="ORF">PR048_017827</name>
</gene>
<proteinExistence type="predicted"/>
<comment type="caution">
    <text evidence="1">The sequence shown here is derived from an EMBL/GenBank/DDBJ whole genome shotgun (WGS) entry which is preliminary data.</text>
</comment>
<reference evidence="1 2" key="1">
    <citation type="submission" date="2023-02" db="EMBL/GenBank/DDBJ databases">
        <title>LHISI_Scaffold_Assembly.</title>
        <authorList>
            <person name="Stuart O.P."/>
            <person name="Cleave R."/>
            <person name="Magrath M.J.L."/>
            <person name="Mikheyev A.S."/>
        </authorList>
    </citation>
    <scope>NUCLEOTIDE SEQUENCE [LARGE SCALE GENOMIC DNA]</scope>
    <source>
        <strain evidence="1">Daus_M_001</strain>
        <tissue evidence="1">Leg muscle</tissue>
    </source>
</reference>
<name>A0ABQ9HAV8_9NEOP</name>
<accession>A0ABQ9HAV8</accession>
<dbReference type="EMBL" id="JARBHB010000006">
    <property type="protein sequence ID" value="KAJ8881346.1"/>
    <property type="molecule type" value="Genomic_DNA"/>
</dbReference>
<evidence type="ECO:0000313" key="1">
    <source>
        <dbReference type="EMBL" id="KAJ8881346.1"/>
    </source>
</evidence>
<organism evidence="1 2">
    <name type="scientific">Dryococelus australis</name>
    <dbReference type="NCBI Taxonomy" id="614101"/>
    <lineage>
        <taxon>Eukaryota</taxon>
        <taxon>Metazoa</taxon>
        <taxon>Ecdysozoa</taxon>
        <taxon>Arthropoda</taxon>
        <taxon>Hexapoda</taxon>
        <taxon>Insecta</taxon>
        <taxon>Pterygota</taxon>
        <taxon>Neoptera</taxon>
        <taxon>Polyneoptera</taxon>
        <taxon>Phasmatodea</taxon>
        <taxon>Verophasmatodea</taxon>
        <taxon>Anareolatae</taxon>
        <taxon>Phasmatidae</taxon>
        <taxon>Eurycanthinae</taxon>
        <taxon>Dryococelus</taxon>
    </lineage>
</organism>